<feature type="transmembrane region" description="Helical" evidence="1">
    <location>
        <begin position="74"/>
        <end position="90"/>
    </location>
</feature>
<name>A0ABX0M088_9BURK</name>
<accession>A0ABX0M088</accession>
<feature type="transmembrane region" description="Helical" evidence="1">
    <location>
        <begin position="293"/>
        <end position="312"/>
    </location>
</feature>
<feature type="transmembrane region" description="Helical" evidence="1">
    <location>
        <begin position="179"/>
        <end position="199"/>
    </location>
</feature>
<gene>
    <name evidence="3" type="ORF">F0185_33760</name>
</gene>
<dbReference type="Proteomes" id="UP000785613">
    <property type="component" value="Unassembled WGS sequence"/>
</dbReference>
<sequence>MDIGLSLLQISAAHALNDEQHRQLRQLSGLDEEPANLARHFRISLALIAASLIGLGIIFWIAANWDSLARATRFVLLQGVVVVTCIGAYARPAARIPLALLALLAIGAVFAYFGQTYQTGADPWQLFALWALLGLPLCLSVRHDALWTPWALIAMTGISLWLHANTGHSWRLDRREMHFQVTACIGGLTIAALLSPLFAQWTGARRLSMRVAVTLAVISVALLGIAGLMNTEISGQFWLALFMLTISAAAFISPRLFDVFSLSGIGLALNILLIGLLAHMVNLDSARWSIPMLLFLGLAAAGLLAATVSAILKLSERAALSGGAK</sequence>
<proteinExistence type="predicted"/>
<organism evidence="3 4">
    <name type="scientific">Massilia rubra</name>
    <dbReference type="NCBI Taxonomy" id="2607910"/>
    <lineage>
        <taxon>Bacteria</taxon>
        <taxon>Pseudomonadati</taxon>
        <taxon>Pseudomonadota</taxon>
        <taxon>Betaproteobacteria</taxon>
        <taxon>Burkholderiales</taxon>
        <taxon>Oxalobacteraceae</taxon>
        <taxon>Telluria group</taxon>
        <taxon>Massilia</taxon>
    </lineage>
</organism>
<feature type="transmembrane region" description="Helical" evidence="1">
    <location>
        <begin position="211"/>
        <end position="230"/>
    </location>
</feature>
<feature type="transmembrane region" description="Helical" evidence="1">
    <location>
        <begin position="96"/>
        <end position="114"/>
    </location>
</feature>
<feature type="domain" description="DUF2157" evidence="2">
    <location>
        <begin position="13"/>
        <end position="147"/>
    </location>
</feature>
<dbReference type="Pfam" id="PF09925">
    <property type="entry name" value="DUF2157"/>
    <property type="match status" value="1"/>
</dbReference>
<keyword evidence="1" id="KW-0812">Transmembrane</keyword>
<feature type="transmembrane region" description="Helical" evidence="1">
    <location>
        <begin position="259"/>
        <end position="281"/>
    </location>
</feature>
<dbReference type="RefSeq" id="WP_167233082.1">
    <property type="nucleotide sequence ID" value="NZ_VUYU01000062.1"/>
</dbReference>
<evidence type="ECO:0000256" key="1">
    <source>
        <dbReference type="SAM" id="Phobius"/>
    </source>
</evidence>
<dbReference type="EMBL" id="VUYU01000062">
    <property type="protein sequence ID" value="NHZ38515.1"/>
    <property type="molecule type" value="Genomic_DNA"/>
</dbReference>
<feature type="transmembrane region" description="Helical" evidence="1">
    <location>
        <begin position="149"/>
        <end position="167"/>
    </location>
</feature>
<evidence type="ECO:0000313" key="3">
    <source>
        <dbReference type="EMBL" id="NHZ38515.1"/>
    </source>
</evidence>
<keyword evidence="1" id="KW-1133">Transmembrane helix</keyword>
<evidence type="ECO:0000259" key="2">
    <source>
        <dbReference type="Pfam" id="PF09925"/>
    </source>
</evidence>
<evidence type="ECO:0000313" key="4">
    <source>
        <dbReference type="Proteomes" id="UP000785613"/>
    </source>
</evidence>
<dbReference type="InterPro" id="IPR018677">
    <property type="entry name" value="DUF2157"/>
</dbReference>
<feature type="transmembrane region" description="Helical" evidence="1">
    <location>
        <begin position="237"/>
        <end position="253"/>
    </location>
</feature>
<keyword evidence="4" id="KW-1185">Reference proteome</keyword>
<reference evidence="3 4" key="1">
    <citation type="submission" date="2019-09" db="EMBL/GenBank/DDBJ databases">
        <title>Taxonomy of Antarctic Massilia spp.: description of Massilia rubra sp. nov., Massilia aquatica sp. nov., Massilia mucilaginosa sp. nov., Massilia frigida sp. nov. isolated from streams, lakes and regoliths.</title>
        <authorList>
            <person name="Holochova P."/>
            <person name="Sedlacek I."/>
            <person name="Kralova S."/>
            <person name="Maslanova I."/>
            <person name="Busse H.-J."/>
            <person name="Stankova E."/>
            <person name="Vrbovska V."/>
            <person name="Kovarovic V."/>
            <person name="Bartak M."/>
            <person name="Svec P."/>
            <person name="Pantucek R."/>
        </authorList>
    </citation>
    <scope>NUCLEOTIDE SEQUENCE [LARGE SCALE GENOMIC DNA]</scope>
    <source>
        <strain evidence="3 4">CCM 8692</strain>
    </source>
</reference>
<keyword evidence="1" id="KW-0472">Membrane</keyword>
<protein>
    <submittedName>
        <fullName evidence="3">DUF2157 domain-containing protein</fullName>
    </submittedName>
</protein>
<comment type="caution">
    <text evidence="3">The sequence shown here is derived from an EMBL/GenBank/DDBJ whole genome shotgun (WGS) entry which is preliminary data.</text>
</comment>
<feature type="transmembrane region" description="Helical" evidence="1">
    <location>
        <begin position="39"/>
        <end position="62"/>
    </location>
</feature>
<feature type="transmembrane region" description="Helical" evidence="1">
    <location>
        <begin position="126"/>
        <end position="143"/>
    </location>
</feature>